<protein>
    <submittedName>
        <fullName evidence="2">Membrane protein YqjE</fullName>
    </submittedName>
</protein>
<evidence type="ECO:0000313" key="2">
    <source>
        <dbReference type="EMBL" id="MET4577885.1"/>
    </source>
</evidence>
<accession>A0ABV2QA46</accession>
<sequence>MARSSASEEPGTAARLGALLADGLELVQVRFELFTVEVREELLRLAQMAMFGAFAVVFLSFGLIFLAVFLTVLFWDTHRLLALGISTVVFLGGGAALFGLAWMRFKEGFQMFSGTRREAQQDQERLRS</sequence>
<gene>
    <name evidence="2" type="ORF">ABIE13_002996</name>
</gene>
<keyword evidence="1" id="KW-1133">Transmembrane helix</keyword>
<proteinExistence type="predicted"/>
<dbReference type="EMBL" id="JBEPSH010000005">
    <property type="protein sequence ID" value="MET4577885.1"/>
    <property type="molecule type" value="Genomic_DNA"/>
</dbReference>
<reference evidence="2 3" key="1">
    <citation type="submission" date="2024-06" db="EMBL/GenBank/DDBJ databases">
        <title>Sorghum-associated microbial communities from plants grown in Nebraska, USA.</title>
        <authorList>
            <person name="Schachtman D."/>
        </authorList>
    </citation>
    <scope>NUCLEOTIDE SEQUENCE [LARGE SCALE GENOMIC DNA]</scope>
    <source>
        <strain evidence="2 3">2709</strain>
    </source>
</reference>
<evidence type="ECO:0000313" key="3">
    <source>
        <dbReference type="Proteomes" id="UP001549320"/>
    </source>
</evidence>
<organism evidence="2 3">
    <name type="scientific">Ottowia thiooxydans</name>
    <dbReference type="NCBI Taxonomy" id="219182"/>
    <lineage>
        <taxon>Bacteria</taxon>
        <taxon>Pseudomonadati</taxon>
        <taxon>Pseudomonadota</taxon>
        <taxon>Betaproteobacteria</taxon>
        <taxon>Burkholderiales</taxon>
        <taxon>Comamonadaceae</taxon>
        <taxon>Ottowia</taxon>
    </lineage>
</organism>
<dbReference type="Pfam" id="PF07332">
    <property type="entry name" value="Phage_holin_3_6"/>
    <property type="match status" value="1"/>
</dbReference>
<name>A0ABV2QA46_9BURK</name>
<keyword evidence="1" id="KW-0812">Transmembrane</keyword>
<keyword evidence="3" id="KW-1185">Reference proteome</keyword>
<evidence type="ECO:0000256" key="1">
    <source>
        <dbReference type="SAM" id="Phobius"/>
    </source>
</evidence>
<dbReference type="InterPro" id="IPR009937">
    <property type="entry name" value="Phage_holin_3_6"/>
</dbReference>
<keyword evidence="1" id="KW-0472">Membrane</keyword>
<feature type="transmembrane region" description="Helical" evidence="1">
    <location>
        <begin position="49"/>
        <end position="75"/>
    </location>
</feature>
<dbReference type="RefSeq" id="WP_354444625.1">
    <property type="nucleotide sequence ID" value="NZ_JBEPSH010000005.1"/>
</dbReference>
<feature type="transmembrane region" description="Helical" evidence="1">
    <location>
        <begin position="81"/>
        <end position="103"/>
    </location>
</feature>
<dbReference type="Proteomes" id="UP001549320">
    <property type="component" value="Unassembled WGS sequence"/>
</dbReference>
<comment type="caution">
    <text evidence="2">The sequence shown here is derived from an EMBL/GenBank/DDBJ whole genome shotgun (WGS) entry which is preliminary data.</text>
</comment>